<dbReference type="GO" id="GO:0005886">
    <property type="term" value="C:plasma membrane"/>
    <property type="evidence" value="ECO:0007669"/>
    <property type="project" value="UniProtKB-SubCell"/>
</dbReference>
<evidence type="ECO:0000313" key="10">
    <source>
        <dbReference type="EMBL" id="OAT21196.1"/>
    </source>
</evidence>
<comment type="caution">
    <text evidence="10">The sequence shown here is derived from an EMBL/GenBank/DDBJ whole genome shotgun (WGS) entry which is preliminary data.</text>
</comment>
<reference evidence="10 11" key="1">
    <citation type="submission" date="2016-04" db="EMBL/GenBank/DDBJ databases">
        <title>ATOL: Assembling a taxonomically balanced genome-scale reconstruction of the evolutionary history of the Enterobacteriaceae.</title>
        <authorList>
            <person name="Plunkett G.III."/>
            <person name="Neeno-Eckwall E.C."/>
            <person name="Glasner J.D."/>
            <person name="Perna N.T."/>
        </authorList>
    </citation>
    <scope>NUCLEOTIDE SEQUENCE [LARGE SCALE GENOMIC DNA]</scope>
    <source>
        <strain evidence="10 11">ATCC 51607</strain>
    </source>
</reference>
<feature type="domain" description="Sulfatase N-terminal" evidence="9">
    <location>
        <begin position="126"/>
        <end position="375"/>
    </location>
</feature>
<keyword evidence="4 8" id="KW-0812">Transmembrane</keyword>
<keyword evidence="2" id="KW-1003">Cell membrane</keyword>
<feature type="transmembrane region" description="Helical" evidence="8">
    <location>
        <begin position="51"/>
        <end position="68"/>
    </location>
</feature>
<keyword evidence="10" id="KW-0378">Hydrolase</keyword>
<dbReference type="InterPro" id="IPR000917">
    <property type="entry name" value="Sulfatase_N"/>
</dbReference>
<organism evidence="10 11">
    <name type="scientific">Buttiauxella noackiae ATCC 51607</name>
    <dbReference type="NCBI Taxonomy" id="1354255"/>
    <lineage>
        <taxon>Bacteria</taxon>
        <taxon>Pseudomonadati</taxon>
        <taxon>Pseudomonadota</taxon>
        <taxon>Gammaproteobacteria</taxon>
        <taxon>Enterobacterales</taxon>
        <taxon>Enterobacteriaceae</taxon>
        <taxon>Buttiauxella</taxon>
    </lineage>
</organism>
<keyword evidence="6 8" id="KW-0472">Membrane</keyword>
<keyword evidence="11" id="KW-1185">Reference proteome</keyword>
<dbReference type="InterPro" id="IPR040423">
    <property type="entry name" value="PEA_transferase"/>
</dbReference>
<protein>
    <submittedName>
        <fullName evidence="10">YhbX family outer-membrane protein</fullName>
        <ecNumber evidence="10">3.1.6.-</ecNumber>
    </submittedName>
</protein>
<evidence type="ECO:0000313" key="11">
    <source>
        <dbReference type="Proteomes" id="UP000078286"/>
    </source>
</evidence>
<dbReference type="AlphaFoldDB" id="A0A1B7HZQ6"/>
<dbReference type="GO" id="GO:0016776">
    <property type="term" value="F:phosphotransferase activity, phosphate group as acceptor"/>
    <property type="evidence" value="ECO:0007669"/>
    <property type="project" value="TreeGrafter"/>
</dbReference>
<dbReference type="SUPFAM" id="SSF53649">
    <property type="entry name" value="Alkaline phosphatase-like"/>
    <property type="match status" value="1"/>
</dbReference>
<evidence type="ECO:0000256" key="2">
    <source>
        <dbReference type="ARBA" id="ARBA00022475"/>
    </source>
</evidence>
<name>A0A1B7HZQ6_9ENTR</name>
<feature type="transmembrane region" description="Helical" evidence="8">
    <location>
        <begin position="21"/>
        <end position="39"/>
    </location>
</feature>
<gene>
    <name evidence="10" type="ORF">M979_0432</name>
</gene>
<comment type="subcellular location">
    <subcellularLocation>
        <location evidence="1">Cell membrane</location>
        <topology evidence="1">Multi-pass membrane protein</topology>
    </subcellularLocation>
</comment>
<evidence type="ECO:0000256" key="8">
    <source>
        <dbReference type="SAM" id="Phobius"/>
    </source>
</evidence>
<dbReference type="Pfam" id="PF00884">
    <property type="entry name" value="Sulfatase"/>
    <property type="match status" value="1"/>
</dbReference>
<evidence type="ECO:0000256" key="5">
    <source>
        <dbReference type="ARBA" id="ARBA00022989"/>
    </source>
</evidence>
<dbReference type="CDD" id="cd16017">
    <property type="entry name" value="LptA"/>
    <property type="match status" value="1"/>
</dbReference>
<dbReference type="PANTHER" id="PTHR30443">
    <property type="entry name" value="INNER MEMBRANE PROTEIN"/>
    <property type="match status" value="1"/>
</dbReference>
<evidence type="ECO:0000259" key="9">
    <source>
        <dbReference type="Pfam" id="PF00884"/>
    </source>
</evidence>
<sequence>MSVLDSDTQEISAMLWLYQKYCFGFLALVILLLRSVVTIPTFSGKWLAKSPLYLLILLILSNIVQATAHNIKKNSQGSITARVINYLPISNVKYFLQAWSDQLLIKQIASQIPDYSLQTHETGIDTYVLVIGESARSENMSIYGYPQPTTPQLEAERNHLLLWNHAISGAPITITAVPLAITADTVKDHNIQHYSDNIINLANQAGFDTSWFSKQGMLGDYNNAITGIAMNAAHKHWVNDGFDDALLPDLRKALNHQGKQLIVLHIYGSHEPECTRFPATDAPFTQQGDGIDACYDNSIHFTDKLLGNIFSLLKDRRASVAYFSDHALEREPTQNVVYHHGGVKPSQHAFEVPMFIWYSPLVNNPDTGTVEDIYSTVNNDKILRSWMGISQPGDKPEETVQHIANRLAGKAPVMDTTNQIYNWRELTH</sequence>
<dbReference type="PATRIC" id="fig|1354255.3.peg.440"/>
<dbReference type="GO" id="GO:0016787">
    <property type="term" value="F:hydrolase activity"/>
    <property type="evidence" value="ECO:0007669"/>
    <property type="project" value="UniProtKB-KW"/>
</dbReference>
<comment type="similarity">
    <text evidence="7">Belongs to the phosphoethanolamine transferase family.</text>
</comment>
<dbReference type="InterPro" id="IPR058130">
    <property type="entry name" value="PEA_transf_C"/>
</dbReference>
<dbReference type="Gene3D" id="3.40.720.10">
    <property type="entry name" value="Alkaline Phosphatase, subunit A"/>
    <property type="match status" value="1"/>
</dbReference>
<dbReference type="Proteomes" id="UP000078286">
    <property type="component" value="Unassembled WGS sequence"/>
</dbReference>
<proteinExistence type="inferred from homology"/>
<evidence type="ECO:0000256" key="6">
    <source>
        <dbReference type="ARBA" id="ARBA00023136"/>
    </source>
</evidence>
<keyword evidence="5 8" id="KW-1133">Transmembrane helix</keyword>
<keyword evidence="3" id="KW-0808">Transferase</keyword>
<evidence type="ECO:0000256" key="1">
    <source>
        <dbReference type="ARBA" id="ARBA00004651"/>
    </source>
</evidence>
<evidence type="ECO:0000256" key="4">
    <source>
        <dbReference type="ARBA" id="ARBA00022692"/>
    </source>
</evidence>
<dbReference type="EMBL" id="LXEO01000007">
    <property type="protein sequence ID" value="OAT21196.1"/>
    <property type="molecule type" value="Genomic_DNA"/>
</dbReference>
<evidence type="ECO:0000256" key="7">
    <source>
        <dbReference type="ARBA" id="ARBA00038481"/>
    </source>
</evidence>
<accession>A0A1B7HZQ6</accession>
<evidence type="ECO:0000256" key="3">
    <source>
        <dbReference type="ARBA" id="ARBA00022679"/>
    </source>
</evidence>
<dbReference type="GO" id="GO:0009244">
    <property type="term" value="P:lipopolysaccharide core region biosynthetic process"/>
    <property type="evidence" value="ECO:0007669"/>
    <property type="project" value="TreeGrafter"/>
</dbReference>
<dbReference type="PANTHER" id="PTHR30443:SF4">
    <property type="entry name" value="PHOSPHOETHANOLAMINE TRANSFERASE OPGE-RELATED"/>
    <property type="match status" value="1"/>
</dbReference>
<dbReference type="InterPro" id="IPR017850">
    <property type="entry name" value="Alkaline_phosphatase_core_sf"/>
</dbReference>
<dbReference type="EC" id="3.1.6.-" evidence="10"/>